<evidence type="ECO:0000313" key="2">
    <source>
        <dbReference type="EMBL" id="CAK9188329.1"/>
    </source>
</evidence>
<dbReference type="EMBL" id="CAUOFW020010391">
    <property type="protein sequence ID" value="CAK9188329.1"/>
    <property type="molecule type" value="Genomic_DNA"/>
</dbReference>
<evidence type="ECO:0000313" key="3">
    <source>
        <dbReference type="Proteomes" id="UP001642360"/>
    </source>
</evidence>
<name>A0ABC8V632_9AQUA</name>
<dbReference type="Gene3D" id="1.20.5.170">
    <property type="match status" value="1"/>
</dbReference>
<organism evidence="2 3">
    <name type="scientific">Ilex paraguariensis</name>
    <name type="common">yerba mate</name>
    <dbReference type="NCBI Taxonomy" id="185542"/>
    <lineage>
        <taxon>Eukaryota</taxon>
        <taxon>Viridiplantae</taxon>
        <taxon>Streptophyta</taxon>
        <taxon>Embryophyta</taxon>
        <taxon>Tracheophyta</taxon>
        <taxon>Spermatophyta</taxon>
        <taxon>Magnoliopsida</taxon>
        <taxon>eudicotyledons</taxon>
        <taxon>Gunneridae</taxon>
        <taxon>Pentapetalae</taxon>
        <taxon>asterids</taxon>
        <taxon>campanulids</taxon>
        <taxon>Aquifoliales</taxon>
        <taxon>Aquifoliaceae</taxon>
        <taxon>Ilex</taxon>
    </lineage>
</organism>
<gene>
    <name evidence="2" type="ORF">ILEXP_LOCUS58997</name>
</gene>
<keyword evidence="1" id="KW-0175">Coiled coil</keyword>
<accession>A0ABC8V632</accession>
<keyword evidence="3" id="KW-1185">Reference proteome</keyword>
<sequence>MKSIPTSRLNGFCINADGPGLTPEEIVKVCKLCRVENLFRFGIGPDLTVNPAAVPAPPPLVVDVDSSQMRFTTGELELALGKAVLKKYLFEAEKERDELMAENAQLRAKNARLGEEVLELKIENP</sequence>
<proteinExistence type="predicted"/>
<protein>
    <submittedName>
        <fullName evidence="2">Uncharacterized protein</fullName>
    </submittedName>
</protein>
<feature type="coiled-coil region" evidence="1">
    <location>
        <begin position="89"/>
        <end position="123"/>
    </location>
</feature>
<evidence type="ECO:0000256" key="1">
    <source>
        <dbReference type="SAM" id="Coils"/>
    </source>
</evidence>
<comment type="caution">
    <text evidence="2">The sequence shown here is derived from an EMBL/GenBank/DDBJ whole genome shotgun (WGS) entry which is preliminary data.</text>
</comment>
<dbReference type="AlphaFoldDB" id="A0ABC8V632"/>
<reference evidence="2 3" key="1">
    <citation type="submission" date="2024-02" db="EMBL/GenBank/DDBJ databases">
        <authorList>
            <person name="Vignale AGUSTIN F."/>
            <person name="Sosa J E."/>
            <person name="Modenutti C."/>
        </authorList>
    </citation>
    <scope>NUCLEOTIDE SEQUENCE [LARGE SCALE GENOMIC DNA]</scope>
</reference>
<dbReference type="Proteomes" id="UP001642360">
    <property type="component" value="Unassembled WGS sequence"/>
</dbReference>